<evidence type="ECO:0000256" key="8">
    <source>
        <dbReference type="ARBA" id="ARBA00048336"/>
    </source>
</evidence>
<feature type="compositionally biased region" description="Acidic residues" evidence="11">
    <location>
        <begin position="666"/>
        <end position="682"/>
    </location>
</feature>
<feature type="region of interest" description="Disordered" evidence="11">
    <location>
        <begin position="1"/>
        <end position="61"/>
    </location>
</feature>
<dbReference type="InterPro" id="IPR047129">
    <property type="entry name" value="PPA2-like"/>
</dbReference>
<dbReference type="SMART" id="SM00487">
    <property type="entry name" value="DEXDc"/>
    <property type="match status" value="1"/>
</dbReference>
<sequence>MPPKKKEAASGARQAKLAFGNGKLSTKNVDKRAPTSDDEVDGDEQTDTEGLKGNGKKQKISVETSHLPPMASIPDMFADIVHRMPELQKVSKHLNGRALRVATMCSGTESPLLALGMISRAMAVSGHTFKVEHVFSCEIEPFKQAYIERNFSPPILFRDVCELGASTATTAYGALVDVPGNVDLLVAGTSCVDFSNLNNARQGIDAGGESSNTFHGMLNWVKRHRPPVVILENVCSAPWQEIVLKLKSIDYAAQPARFDTKQYYIPHTRTRGYCVAFDSRAAKANGLSASQLSADWLERVKGMARPASCPLDTFLLEGDDPRISRARAKLVQDAGVDRRASKTDWGRCESRHQKERFNKELGSKRPMTGWDESGFCQPPDYAWGDWWKAQVERVWDLSDILYLTFAQKGIDPLFKSMVWNLSQNVDRQDLRMRLGISPCLTPSMIPFLTARGGPMTGLEALSLQGLPIEELLLTRETEDQLMDLAGNAMSTTVVGTATCVGLILAFKMLQPGDGETDMEIVETIDNVEDHIIGEDELEQQPLDLASTSSTDDTPLSLSKLRELAANSVRLCICEGRTGVTNAVIKRCVSCGATACARCAGRPEHEYVDVIFDGAQEKGVQVNAEGQKIVHEPPRLLPRDFERALKKALPMCVQVEGIKKALEALGGDDDDDVEMADSGEEDEEKSKASAKDSDSDRGNIVRKALRKVIGVELRFVMLKRQEIWIAVYDAPTARLELHMYPHGPEWRLYGVPASEVASGALERVVLAQPLARSIVPDDAKDLLAVKNWELAVPEARTFDVIIKGDGERVPSWESRLGLQGKFADKNVWRTLKLECEEFSDVEGDYRLLDKCGTAAGSLHVRENDKGAPTYLFFDPSRGGDTALDGFVIARTTRRLEHGETRPVITKLSSRWRPKDVEEETVKCNVGEKWVKVSLQIKPASSNGATVAVPSKAIEFTIEEDSCAKAHAILVCDVPLGPDPDAVWPRNHWVEVDKVHERGTYRAMTWLTERVRDLEHLSEWHTLASVDTDHQKNCERCAPTPPAILWFKRSRKYYAIEDKQQAGPYEQALKNRPSPFVTQLRYDEESERGTFRIGVNVATLMHAASARLPTANRTEPVVLSYRFTTNFIPPAKLNLPAFTMKSNRRDPEHAQPKKFKLDLRREQLRSLHWMMAQESDDAPAFVEEEIAEAQLEPLGWRVEGKAERRVHVRGGVLADEVGYGKTAITLGLIACTLEKKSSVTGGALLDGRIRTNATVIVVPPHLVLQWPSEVKKFTAKEFKVVVARDQKDLNGVAIQDIIDADIVITASGTFKSDRHLENITAFAGDRDLPSSDGRYFNARLDEALEKLKGQIVRLKKEGAKAVMQNMVEAVNQADEEVDIVLKRRLKGKQYREKADGVRTSSPEPPTSPVSSVAPPLTSPTASPPPEETSKSQTKGKKMVMEVVIPTKSSAKTAVAPSKENNQNKKRQAAGRSPIVIDSGSEDEAQVTSDNKRKRGGPGKAKSTAVKKVKRKATSDEEDFNADEAWSESEAGSAAATSESEDVDEVIEVSEDEKPKKKGKAKAPAKSKAAAKPKRPPMKKRKTEEDDDSDSPDKQKKQIKEKKSRVQQDPWMLNSDEVRRDWKQMRSPPLEAFHFKRLVVDEYTYLDGKAHAVVTRLKADNNWVLSGTPPIHDFAAVKTIAVFLGLHLGIDDDSIGTSALVKKRRKEQTAAESFHSFRDVRSLEWHIRRHHVAQYFLDQFNVAEIDEIPSQEHIEYITLPAAERAIYLELKHHLLAIDMNVKKTKKTDGDREKRLAEALGQSQSAEEALLKRCSHFELEIDVDNAVLECEAIVSERERQLEECKKELAKTLPDMQKQHALVLREQSEQTPFGDWVKVTQEKGVGDADATEIVIQLMKEAGCSEGKGKVSAVTASSEGTSKEKKVKTSGKSVPKPDNIADRAWKLREDTHVLRKLVKELVARVRSHRFFLAVRDLQQDRAHEKMVDCPSCGRENLPWEDIALLSSCGHMGCEECVRAATSMGSEVCVLARKNGPDAGGCSAGARDHNVVKATTLGKDEQHDRDGKHFGKKLEAIMDLIKTKIPEDERVLVFVQFPDLMKKVAAALTDKDIPFLQIQGTANAKSKALDSFQKPESKDRVLLLNVMDESASGANLTIANHAIFLSPLLTPSPHIYEAAETQAIGRTGQNIKYGQIEQLKRCEPISEAQVKELCLKAREILIEEGNVQYVDAPVTICGDIHGQFFDLIELFKMGGFCPETNYLFMGDFVDRGFYSVETFLLLLAFKVRYPDRITLIRGNHESRQITQIRMIDRKQEVPHDGAMCDLLWSDPDDIADWGLSPRGAGFLFGAKVTKMFAHHNAIDLIARAHQLAMEGYKLMFDQTIVTVWSAPNYCYRCGNVASILELDENLRQEYKVFRHAPSVGGYMGSVNIMGLTKSLSIEGESNVKSYTPKNSETGELLTSKRYFCQNCGSMLWLHDPSWDEWVYPFASAIDTPLPKAEKTLSIMRSSCPEYIPIVQQYTMYIQSKALTLTSRNAYKATSYPHLAYQLWRKRSNHQSASAKLFADAEAEEREYDRRSKAAQADIIRQKQENWDGEERIQDTVLRMLIDKYKPLRTGQIRTADEKLKESIPQISTQTITQGSTETHLGERPHDASHQMGSTSQSSAPVSSSDQSTSTESVPPWLVTFKVPSHAQTSIKFGNFISTPPRLVTSSDLLQKSVSSDSSPARTRAKQKAEKRFALGAGRIDRARESILDYQGGVRGQETRSRPNPVSVRGWNALIEERIQKAQATGMFDKIEGRGKPLRQTVEEMNPFVTREEFLMNRIVRRNDAAPPWVELQKEAEKATLQLRELLISSWTRRMTRMLPLSNPRSVLEGLTPESVSKLRDDEWEKQEAKFHEVVIRDTNETIRRYNAMAPYIVRWPLLTRQTELARCYTQAAEGIVVNIQARLADGKHADTLKKEEPASPGQLSHPIGWELGRLLKRAYARLFGRMY</sequence>
<dbReference type="InterPro" id="IPR006186">
    <property type="entry name" value="Ser/Thr-sp_prot-phosphatase"/>
</dbReference>
<dbReference type="InterPro" id="IPR000330">
    <property type="entry name" value="SNF2_N"/>
</dbReference>
<dbReference type="Pfam" id="PF00271">
    <property type="entry name" value="Helicase_C"/>
    <property type="match status" value="1"/>
</dbReference>
<evidence type="ECO:0000256" key="11">
    <source>
        <dbReference type="SAM" id="MobiDB-lite"/>
    </source>
</evidence>
<dbReference type="InterPro" id="IPR011057">
    <property type="entry name" value="Mss4-like_sf"/>
</dbReference>
<keyword evidence="7" id="KW-0464">Manganese</keyword>
<dbReference type="Pfam" id="PF00176">
    <property type="entry name" value="SNF2-rel_dom"/>
    <property type="match status" value="1"/>
</dbReference>
<evidence type="ECO:0000256" key="2">
    <source>
        <dbReference type="ARBA" id="ARBA00022679"/>
    </source>
</evidence>
<name>A0A8H2XMD3_9AGAM</name>
<dbReference type="GO" id="GO:0008168">
    <property type="term" value="F:methyltransferase activity"/>
    <property type="evidence" value="ECO:0007669"/>
    <property type="project" value="UniProtKB-KW"/>
</dbReference>
<dbReference type="Gene3D" id="3.40.50.150">
    <property type="entry name" value="Vaccinia Virus protein VP39"/>
    <property type="match status" value="1"/>
</dbReference>
<evidence type="ECO:0000259" key="12">
    <source>
        <dbReference type="PROSITE" id="PS00125"/>
    </source>
</evidence>
<feature type="region of interest" description="Disordered" evidence="11">
    <location>
        <begin position="1907"/>
        <end position="1929"/>
    </location>
</feature>
<dbReference type="EC" id="3.1.3.16" evidence="9"/>
<dbReference type="InterPro" id="IPR049730">
    <property type="entry name" value="SNF2/RAD54-like_C"/>
</dbReference>
<feature type="compositionally biased region" description="Acidic residues" evidence="11">
    <location>
        <begin position="1536"/>
        <end position="1548"/>
    </location>
</feature>
<dbReference type="InterPro" id="IPR001650">
    <property type="entry name" value="Helicase_C-like"/>
</dbReference>
<comment type="catalytic activity">
    <reaction evidence="8 9">
        <text>O-phospho-L-threonyl-[protein] + H2O = L-threonyl-[protein] + phosphate</text>
        <dbReference type="Rhea" id="RHEA:47004"/>
        <dbReference type="Rhea" id="RHEA-COMP:11060"/>
        <dbReference type="Rhea" id="RHEA-COMP:11605"/>
        <dbReference type="ChEBI" id="CHEBI:15377"/>
        <dbReference type="ChEBI" id="CHEBI:30013"/>
        <dbReference type="ChEBI" id="CHEBI:43474"/>
        <dbReference type="ChEBI" id="CHEBI:61977"/>
        <dbReference type="EC" id="3.1.3.16"/>
    </reaction>
</comment>
<keyword evidence="4" id="KW-0547">Nucleotide-binding</keyword>
<feature type="domain" description="Serine/threonine specific protein phosphatases" evidence="12">
    <location>
        <begin position="2289"/>
        <end position="2294"/>
    </location>
</feature>
<dbReference type="Gene3D" id="3.60.21.10">
    <property type="match status" value="2"/>
</dbReference>
<dbReference type="GO" id="GO:0004722">
    <property type="term" value="F:protein serine/threonine phosphatase activity"/>
    <property type="evidence" value="ECO:0007669"/>
    <property type="project" value="UniProtKB-EC"/>
</dbReference>
<feature type="coiled-coil region" evidence="10">
    <location>
        <begin position="1335"/>
        <end position="1374"/>
    </location>
</feature>
<dbReference type="InterPro" id="IPR018961">
    <property type="entry name" value="DnaJ_homolog_subfam-C_membr-28"/>
</dbReference>
<comment type="caution">
    <text evidence="13">The sequence shown here is derived from an EMBL/GenBank/DDBJ whole genome shotgun (WGS) entry which is preliminary data.</text>
</comment>
<keyword evidence="10" id="KW-0175">Coiled coil</keyword>
<dbReference type="PRINTS" id="PR00114">
    <property type="entry name" value="STPHPHTASE"/>
</dbReference>
<keyword evidence="3" id="KW-0479">Metal-binding</keyword>
<dbReference type="SUPFAM" id="SSF56300">
    <property type="entry name" value="Metallo-dependent phosphatases"/>
    <property type="match status" value="1"/>
</dbReference>
<feature type="compositionally biased region" description="Acidic residues" evidence="11">
    <location>
        <begin position="36"/>
        <end position="47"/>
    </location>
</feature>
<dbReference type="InterPro" id="IPR029063">
    <property type="entry name" value="SAM-dependent_MTases_sf"/>
</dbReference>
<gene>
    <name evidence="13" type="ORF">RDB_LOCUS60061</name>
</gene>
<feature type="compositionally biased region" description="Basic and acidic residues" evidence="11">
    <location>
        <begin position="683"/>
        <end position="695"/>
    </location>
</feature>
<dbReference type="Proteomes" id="UP000663841">
    <property type="component" value="Unassembled WGS sequence"/>
</dbReference>
<evidence type="ECO:0000256" key="3">
    <source>
        <dbReference type="ARBA" id="ARBA00022723"/>
    </source>
</evidence>
<evidence type="ECO:0000256" key="6">
    <source>
        <dbReference type="ARBA" id="ARBA00022840"/>
    </source>
</evidence>
<comment type="similarity">
    <text evidence="9">Belongs to the PPP phosphatase family.</text>
</comment>
<accession>A0A8H2XMD3</accession>
<feature type="compositionally biased region" description="Low complexity" evidence="11">
    <location>
        <begin position="2654"/>
        <end position="2673"/>
    </location>
</feature>
<dbReference type="PROSITE" id="PS00125">
    <property type="entry name" value="SER_THR_PHOSPHATASE"/>
    <property type="match status" value="1"/>
</dbReference>
<proteinExistence type="inferred from homology"/>
<dbReference type="SUPFAM" id="SSF53335">
    <property type="entry name" value="S-adenosyl-L-methionine-dependent methyltransferases"/>
    <property type="match status" value="1"/>
</dbReference>
<dbReference type="Gene3D" id="3.40.50.300">
    <property type="entry name" value="P-loop containing nucleotide triphosphate hydrolases"/>
    <property type="match status" value="1"/>
</dbReference>
<evidence type="ECO:0000256" key="10">
    <source>
        <dbReference type="SAM" id="Coils"/>
    </source>
</evidence>
<dbReference type="InterPro" id="IPR001525">
    <property type="entry name" value="C5_MeTfrase"/>
</dbReference>
<feature type="region of interest" description="Disordered" evidence="11">
    <location>
        <begin position="2710"/>
        <end position="2733"/>
    </location>
</feature>
<evidence type="ECO:0000256" key="1">
    <source>
        <dbReference type="ARBA" id="ARBA00022603"/>
    </source>
</evidence>
<feature type="compositionally biased region" description="Low complexity" evidence="11">
    <location>
        <begin position="1525"/>
        <end position="1535"/>
    </location>
</feature>
<dbReference type="Pfam" id="PF09350">
    <property type="entry name" value="DJC28_CD"/>
    <property type="match status" value="1"/>
</dbReference>
<dbReference type="GO" id="GO:0046872">
    <property type="term" value="F:metal ion binding"/>
    <property type="evidence" value="ECO:0007669"/>
    <property type="project" value="UniProtKB-KW"/>
</dbReference>
<evidence type="ECO:0000313" key="14">
    <source>
        <dbReference type="Proteomes" id="UP000663841"/>
    </source>
</evidence>
<feature type="compositionally biased region" description="Low complexity" evidence="11">
    <location>
        <begin position="2623"/>
        <end position="2639"/>
    </location>
</feature>
<feature type="region of interest" description="Disordered" evidence="11">
    <location>
        <begin position="2616"/>
        <end position="2673"/>
    </location>
</feature>
<dbReference type="InterPro" id="IPR029052">
    <property type="entry name" value="Metallo-depent_PP-like"/>
</dbReference>
<feature type="compositionally biased region" description="Polar residues" evidence="11">
    <location>
        <begin position="2710"/>
        <end position="2721"/>
    </location>
</feature>
<organism evidence="13 14">
    <name type="scientific">Rhizoctonia solani</name>
    <dbReference type="NCBI Taxonomy" id="456999"/>
    <lineage>
        <taxon>Eukaryota</taxon>
        <taxon>Fungi</taxon>
        <taxon>Dikarya</taxon>
        <taxon>Basidiomycota</taxon>
        <taxon>Agaricomycotina</taxon>
        <taxon>Agaricomycetes</taxon>
        <taxon>Cantharellales</taxon>
        <taxon>Ceratobasidiaceae</taxon>
        <taxon>Rhizoctonia</taxon>
    </lineage>
</organism>
<dbReference type="Gene3D" id="3.40.50.10810">
    <property type="entry name" value="Tandem AAA-ATPase domain"/>
    <property type="match status" value="1"/>
</dbReference>
<dbReference type="InterPro" id="IPR027417">
    <property type="entry name" value="P-loop_NTPase"/>
</dbReference>
<keyword evidence="5 9" id="KW-0378">Hydrolase</keyword>
<dbReference type="SUPFAM" id="SSF51316">
    <property type="entry name" value="Mss4-like"/>
    <property type="match status" value="1"/>
</dbReference>
<dbReference type="InterPro" id="IPR004843">
    <property type="entry name" value="Calcineurin-like_PHP"/>
</dbReference>
<keyword evidence="6" id="KW-0067">ATP-binding</keyword>
<feature type="compositionally biased region" description="Low complexity" evidence="11">
    <location>
        <begin position="1406"/>
        <end position="1418"/>
    </location>
</feature>
<dbReference type="GO" id="GO:0005524">
    <property type="term" value="F:ATP binding"/>
    <property type="evidence" value="ECO:0007669"/>
    <property type="project" value="InterPro"/>
</dbReference>
<keyword evidence="1" id="KW-0489">Methyltransferase</keyword>
<feature type="compositionally biased region" description="Basic residues" evidence="11">
    <location>
        <begin position="1553"/>
        <end position="1578"/>
    </location>
</feature>
<evidence type="ECO:0000313" key="13">
    <source>
        <dbReference type="EMBL" id="CAE6427732.1"/>
    </source>
</evidence>
<evidence type="ECO:0000256" key="9">
    <source>
        <dbReference type="RuleBase" id="RU004273"/>
    </source>
</evidence>
<dbReference type="OrthoDB" id="435275at2759"/>
<feature type="region of interest" description="Disordered" evidence="11">
    <location>
        <begin position="1388"/>
        <end position="1609"/>
    </location>
</feature>
<dbReference type="PANTHER" id="PTHR45619">
    <property type="entry name" value="SERINE/THREONINE-PROTEIN PHOSPHATASE PP2A-RELATED"/>
    <property type="match status" value="1"/>
</dbReference>
<feature type="region of interest" description="Disordered" evidence="11">
    <location>
        <begin position="666"/>
        <end position="695"/>
    </location>
</feature>
<keyword evidence="2" id="KW-0808">Transferase</keyword>
<dbReference type="EMBL" id="CAJMWW010000082">
    <property type="protein sequence ID" value="CAE6427732.1"/>
    <property type="molecule type" value="Genomic_DNA"/>
</dbReference>
<feature type="compositionally biased region" description="Acidic residues" evidence="11">
    <location>
        <begin position="1513"/>
        <end position="1524"/>
    </location>
</feature>
<evidence type="ECO:0000256" key="5">
    <source>
        <dbReference type="ARBA" id="ARBA00022801"/>
    </source>
</evidence>
<dbReference type="InterPro" id="IPR014001">
    <property type="entry name" value="Helicase_ATP-bd"/>
</dbReference>
<dbReference type="GO" id="GO:0032259">
    <property type="term" value="P:methylation"/>
    <property type="evidence" value="ECO:0007669"/>
    <property type="project" value="UniProtKB-KW"/>
</dbReference>
<dbReference type="Pfam" id="PF00145">
    <property type="entry name" value="DNA_methylase"/>
    <property type="match status" value="1"/>
</dbReference>
<dbReference type="SUPFAM" id="SSF52540">
    <property type="entry name" value="P-loop containing nucleoside triphosphate hydrolases"/>
    <property type="match status" value="2"/>
</dbReference>
<dbReference type="CDD" id="cd18793">
    <property type="entry name" value="SF2_C_SNF"/>
    <property type="match status" value="1"/>
</dbReference>
<feature type="compositionally biased region" description="Basic and acidic residues" evidence="11">
    <location>
        <begin position="2640"/>
        <end position="2649"/>
    </location>
</feature>
<evidence type="ECO:0000256" key="7">
    <source>
        <dbReference type="ARBA" id="ARBA00023211"/>
    </source>
</evidence>
<dbReference type="InterPro" id="IPR038718">
    <property type="entry name" value="SNF2-like_sf"/>
</dbReference>
<dbReference type="SMART" id="SM00156">
    <property type="entry name" value="PP2Ac"/>
    <property type="match status" value="1"/>
</dbReference>
<reference evidence="13" key="1">
    <citation type="submission" date="2021-01" db="EMBL/GenBank/DDBJ databases">
        <authorList>
            <person name="Kaushik A."/>
        </authorList>
    </citation>
    <scope>NUCLEOTIDE SEQUENCE</scope>
    <source>
        <strain evidence="13">AG3-T5</strain>
    </source>
</reference>
<protein>
    <recommendedName>
        <fullName evidence="9">Serine/threonine-protein phosphatase</fullName>
        <ecNumber evidence="9">3.1.3.16</ecNumber>
    </recommendedName>
</protein>
<evidence type="ECO:0000256" key="4">
    <source>
        <dbReference type="ARBA" id="ARBA00022741"/>
    </source>
</evidence>
<dbReference type="Pfam" id="PF00149">
    <property type="entry name" value="Metallophos"/>
    <property type="match status" value="2"/>
</dbReference>